<accession>A0ACA9PIC1</accession>
<evidence type="ECO:0000313" key="1">
    <source>
        <dbReference type="EMBL" id="CAG8710924.1"/>
    </source>
</evidence>
<gene>
    <name evidence="1" type="ORF">DHETER_LOCUS12258</name>
</gene>
<sequence>AAKHNLDKTMNLEYLCNDTFLAAHNNYCIGRYESSFNFFNHIVNKYPNTSRIPDAKFYLALHYKDGNYVEKNDIKASDLFEQVAQSNSKYKDNANYHLAMYYAEKNGNKAFFLFNQVSQSDSEYKYDAKYILAKFYETGRGGARKNYKKAFDIYFELSKSNSHLHADAKNCLA</sequence>
<reference evidence="1" key="1">
    <citation type="submission" date="2021-06" db="EMBL/GenBank/DDBJ databases">
        <authorList>
            <person name="Kallberg Y."/>
            <person name="Tangrot J."/>
            <person name="Rosling A."/>
        </authorList>
    </citation>
    <scope>NUCLEOTIDE SEQUENCE</scope>
    <source>
        <strain evidence="1">IL203A</strain>
    </source>
</reference>
<keyword evidence="2" id="KW-1185">Reference proteome</keyword>
<dbReference type="Proteomes" id="UP000789702">
    <property type="component" value="Unassembled WGS sequence"/>
</dbReference>
<comment type="caution">
    <text evidence="1">The sequence shown here is derived from an EMBL/GenBank/DDBJ whole genome shotgun (WGS) entry which is preliminary data.</text>
</comment>
<dbReference type="EMBL" id="CAJVPU010029484">
    <property type="protein sequence ID" value="CAG8710924.1"/>
    <property type="molecule type" value="Genomic_DNA"/>
</dbReference>
<name>A0ACA9PIC1_9GLOM</name>
<organism evidence="1 2">
    <name type="scientific">Dentiscutata heterogama</name>
    <dbReference type="NCBI Taxonomy" id="1316150"/>
    <lineage>
        <taxon>Eukaryota</taxon>
        <taxon>Fungi</taxon>
        <taxon>Fungi incertae sedis</taxon>
        <taxon>Mucoromycota</taxon>
        <taxon>Glomeromycotina</taxon>
        <taxon>Glomeromycetes</taxon>
        <taxon>Diversisporales</taxon>
        <taxon>Gigasporaceae</taxon>
        <taxon>Dentiscutata</taxon>
    </lineage>
</organism>
<feature type="non-terminal residue" evidence="1">
    <location>
        <position position="1"/>
    </location>
</feature>
<evidence type="ECO:0000313" key="2">
    <source>
        <dbReference type="Proteomes" id="UP000789702"/>
    </source>
</evidence>
<protein>
    <submittedName>
        <fullName evidence="1">1987_t:CDS:1</fullName>
    </submittedName>
</protein>
<proteinExistence type="predicted"/>
<feature type="non-terminal residue" evidence="1">
    <location>
        <position position="173"/>
    </location>
</feature>